<evidence type="ECO:0000313" key="2">
    <source>
        <dbReference type="Proteomes" id="UP000236634"/>
    </source>
</evidence>
<evidence type="ECO:0000313" key="1">
    <source>
        <dbReference type="EMBL" id="PNP93556.1"/>
    </source>
</evidence>
<gene>
    <name evidence="1" type="ORF">BFS16_08950</name>
</gene>
<dbReference type="AlphaFoldDB" id="A0A2K0XG97"/>
<sequence>MNTIEDNTCDKALCNSDDNGQGLDKAANNLGDYIRARAWRSRNRNIVQDNVQQMLQARTGKAANNLGVYIWARTGRSRNRNIVQDNVQQMLRAKTGRSCK</sequence>
<dbReference type="Proteomes" id="UP000236634">
    <property type="component" value="Unassembled WGS sequence"/>
</dbReference>
<comment type="caution">
    <text evidence="1">The sequence shown here is derived from an EMBL/GenBank/DDBJ whole genome shotgun (WGS) entry which is preliminary data.</text>
</comment>
<dbReference type="RefSeq" id="WP_103003681.1">
    <property type="nucleotide sequence ID" value="NZ_NBAX01000007.1"/>
</dbReference>
<organism evidence="1 2">
    <name type="scientific">Hoylesella timonensis</name>
    <dbReference type="NCBI Taxonomy" id="386414"/>
    <lineage>
        <taxon>Bacteria</taxon>
        <taxon>Pseudomonadati</taxon>
        <taxon>Bacteroidota</taxon>
        <taxon>Bacteroidia</taxon>
        <taxon>Bacteroidales</taxon>
        <taxon>Prevotellaceae</taxon>
        <taxon>Hoylesella</taxon>
    </lineage>
</organism>
<protein>
    <submittedName>
        <fullName evidence="1">Uncharacterized protein</fullName>
    </submittedName>
</protein>
<accession>A0A2K0XG97</accession>
<reference evidence="1 2" key="1">
    <citation type="submission" date="2017-03" db="EMBL/GenBank/DDBJ databases">
        <authorList>
            <person name="Afonso C.L."/>
            <person name="Miller P.J."/>
            <person name="Scott M.A."/>
            <person name="Spackman E."/>
            <person name="Goraichik I."/>
            <person name="Dimitrov K.M."/>
            <person name="Suarez D.L."/>
            <person name="Swayne D.E."/>
        </authorList>
    </citation>
    <scope>NUCLEOTIDE SEQUENCE [LARGE SCALE GENOMIC DNA]</scope>
    <source>
        <strain evidence="1 2">DNF00076</strain>
    </source>
</reference>
<name>A0A2K0XG97_9BACT</name>
<proteinExistence type="predicted"/>
<dbReference type="EMBL" id="NBAX01000007">
    <property type="protein sequence ID" value="PNP93556.1"/>
    <property type="molecule type" value="Genomic_DNA"/>
</dbReference>